<keyword evidence="1" id="KW-0472">Membrane</keyword>
<keyword evidence="3" id="KW-1185">Reference proteome</keyword>
<dbReference type="EMBL" id="NMUH01002668">
    <property type="protein sequence ID" value="MQM01375.1"/>
    <property type="molecule type" value="Genomic_DNA"/>
</dbReference>
<evidence type="ECO:0000313" key="2">
    <source>
        <dbReference type="EMBL" id="MQM01375.1"/>
    </source>
</evidence>
<organism evidence="2 3">
    <name type="scientific">Colocasia esculenta</name>
    <name type="common">Wild taro</name>
    <name type="synonym">Arum esculentum</name>
    <dbReference type="NCBI Taxonomy" id="4460"/>
    <lineage>
        <taxon>Eukaryota</taxon>
        <taxon>Viridiplantae</taxon>
        <taxon>Streptophyta</taxon>
        <taxon>Embryophyta</taxon>
        <taxon>Tracheophyta</taxon>
        <taxon>Spermatophyta</taxon>
        <taxon>Magnoliopsida</taxon>
        <taxon>Liliopsida</taxon>
        <taxon>Araceae</taxon>
        <taxon>Aroideae</taxon>
        <taxon>Colocasieae</taxon>
        <taxon>Colocasia</taxon>
    </lineage>
</organism>
<protein>
    <submittedName>
        <fullName evidence="2">Uncharacterized protein</fullName>
    </submittedName>
</protein>
<comment type="caution">
    <text evidence="2">The sequence shown here is derived from an EMBL/GenBank/DDBJ whole genome shotgun (WGS) entry which is preliminary data.</text>
</comment>
<dbReference type="OrthoDB" id="5984008at2759"/>
<dbReference type="AlphaFoldDB" id="A0A843W921"/>
<name>A0A843W921_COLES</name>
<keyword evidence="1" id="KW-1133">Transmembrane helix</keyword>
<dbReference type="InterPro" id="IPR015683">
    <property type="entry name" value="Ionotropic_Glu_rcpt"/>
</dbReference>
<evidence type="ECO:0000313" key="3">
    <source>
        <dbReference type="Proteomes" id="UP000652761"/>
    </source>
</evidence>
<dbReference type="Proteomes" id="UP000652761">
    <property type="component" value="Unassembled WGS sequence"/>
</dbReference>
<feature type="transmembrane region" description="Helical" evidence="1">
    <location>
        <begin position="24"/>
        <end position="42"/>
    </location>
</feature>
<sequence length="114" mass="13266">MVVRTKRDRNSNGWVFLKPLRLDLWMASLAFFCFTGFVVWAIEQRINPEFRGPPSKQFGIIFYFTFSTLRGSRATSVADLQRNGDYVGYELGSFVELLLRQLNFDRSRNVNTLS</sequence>
<gene>
    <name evidence="2" type="ORF">Taro_034131</name>
</gene>
<keyword evidence="1" id="KW-0812">Transmembrane</keyword>
<evidence type="ECO:0000256" key="1">
    <source>
        <dbReference type="SAM" id="Phobius"/>
    </source>
</evidence>
<dbReference type="Gene3D" id="1.10.287.70">
    <property type="match status" value="1"/>
</dbReference>
<dbReference type="PANTHER" id="PTHR18966">
    <property type="entry name" value="IONOTROPIC GLUTAMATE RECEPTOR"/>
    <property type="match status" value="1"/>
</dbReference>
<accession>A0A843W921</accession>
<proteinExistence type="predicted"/>
<reference evidence="2" key="1">
    <citation type="submission" date="2017-07" db="EMBL/GenBank/DDBJ databases">
        <title>Taro Niue Genome Assembly and Annotation.</title>
        <authorList>
            <person name="Atibalentja N."/>
            <person name="Keating K."/>
            <person name="Fields C.J."/>
        </authorList>
    </citation>
    <scope>NUCLEOTIDE SEQUENCE</scope>
    <source>
        <strain evidence="2">Niue_2</strain>
        <tissue evidence="2">Leaf</tissue>
    </source>
</reference>